<reference evidence="11 12" key="1">
    <citation type="journal article" date="2013" name="J. Virol.">
        <title>Next-Generation Sequence Analysis of the Genome of RFHVMn, the Macaque Homolog of Kaposi's Sarcoma (KS)-Associated Herpesvirus, from a KS-Like Tumor of a Pig-Tailed Macaque.</title>
        <authorList>
            <person name="Bruce A.G."/>
            <person name="Ryan J.T."/>
            <person name="Thomas M.J."/>
            <person name="Peng X."/>
            <person name="Grundhoff A."/>
            <person name="Tsai C.C."/>
            <person name="Rose T.M."/>
        </authorList>
    </citation>
    <scope>NUCLEOTIDE SEQUENCE [LARGE SCALE GENOMIC DNA]</scope>
    <source>
        <strain evidence="11">RFHVMnM78114</strain>
    </source>
</reference>
<feature type="site" description="Cleavage; by assemblin; Release site" evidence="9">
    <location>
        <begin position="230"/>
        <end position="231"/>
    </location>
</feature>
<keyword evidence="5 9" id="KW-0378">Hydrolase</keyword>
<keyword evidence="12" id="KW-1185">Reference proteome</keyword>
<feature type="compositionally biased region" description="Polar residues" evidence="10">
    <location>
        <begin position="454"/>
        <end position="465"/>
    </location>
</feature>
<keyword evidence="7 9" id="KW-0118">Viral capsid assembly</keyword>
<dbReference type="GO" id="GO:0030430">
    <property type="term" value="C:host cell cytoplasm"/>
    <property type="evidence" value="ECO:0007669"/>
    <property type="project" value="UniProtKB-SubCell"/>
</dbReference>
<dbReference type="GO" id="GO:0042802">
    <property type="term" value="F:identical protein binding"/>
    <property type="evidence" value="ECO:0007669"/>
    <property type="project" value="UniProtKB-UniRule"/>
</dbReference>
<comment type="subunit">
    <molecule>Assemblin</molecule>
    <text evidence="9">Exists in a monomer-dimer equilibrium with the dimer being the active species.</text>
</comment>
<comment type="subcellular location">
    <molecule>Assemblin</molecule>
    <subcellularLocation>
        <location evidence="9">Host nucleus</location>
    </subcellularLocation>
</comment>
<comment type="function">
    <text evidence="9">Capsid scaffolding protein: Acts as a scaffold protein by binding major capsid protein in the cytoplasm, inducing the nuclear localization of both proteins. Multimerizes in the nucleus such as major capsid protein forms the icosahedral T=16 capsid. Autocatalytic cleavage releases the assembly protein, and subsequently abolishes interaction with major capsid protein. Cleavages products are evicted from the capsid before or during DNA packaging.</text>
</comment>
<comment type="subcellular location">
    <molecule>Capsid scaffolding protein</molecule>
    <subcellularLocation>
        <location evidence="9">Host cytoplasm</location>
    </subcellularLocation>
</comment>
<evidence type="ECO:0000256" key="6">
    <source>
        <dbReference type="ARBA" id="ARBA00022825"/>
    </source>
</evidence>
<comment type="similarity">
    <text evidence="9">Belongs to the herpesviridae capsid scaffolding protein family.</text>
</comment>
<evidence type="ECO:0000256" key="7">
    <source>
        <dbReference type="ARBA" id="ARBA00022950"/>
    </source>
</evidence>
<dbReference type="GO" id="GO:0042025">
    <property type="term" value="C:host cell nucleus"/>
    <property type="evidence" value="ECO:0007669"/>
    <property type="project" value="UniProtKB-SubCell"/>
</dbReference>
<dbReference type="GO" id="GO:0039708">
    <property type="term" value="P:nuclear capsid assembly"/>
    <property type="evidence" value="ECO:0007669"/>
    <property type="project" value="UniProtKB-ARBA"/>
</dbReference>
<dbReference type="Gene3D" id="3.20.16.10">
    <property type="entry name" value="Herpesvirus/Caudovirus protease domain"/>
    <property type="match status" value="1"/>
</dbReference>
<sequence>MTSPIYVAGFVDVIACPKLQRELYLDPKQVSSFLPVTDPLPLTIEHLLESEVGWTVGLFQVSHGIFCGGLITSESFITLATSLADCSHVAAAPVTDLPKDPLLELLHTWLPGLSLSSLHPNELEREPDTAVFQHVSLCALGRRRGTVAVYGRDPKWVLSRFSSLSAPEKEQILKSFCEYPATKLPTPAFHAPLESLMAKAIDAGFIRDRIDLLRTDRGVANVSGKAYLKASQTPNYTQDTLPSVEDMNVPGNDELISLPKATFLSMLQSSLDGMKQTAARFAPNLSMSGFPGYAVPPEMTVAAYAPPQAPPYLYPCRPHVEGTYYQCPSAVPVSRPGKRKRDDDDGTDHVFPGEEPAIHRDIITMSKSIAEIQSELRDLKHSTLQQRWSHHGQSAMEPRYAPPILAYPARPPVPEFADQPYSYYSYPVTAAAPPPPPPHQPSAPQSLAQPPLPCSTQPATCNPQLSGPPTPAPVGQATQEVPLEASTQPGPPMAQQPPKDTRDSAGPRQGRHSAAASATNPVNASSRHSATTRIQQMFREELLAKQ</sequence>
<accession>U5NIU5</accession>
<keyword evidence="3 9" id="KW-1188">Viral release from host cell</keyword>
<feature type="compositionally biased region" description="Pro residues" evidence="10">
    <location>
        <begin position="432"/>
        <end position="441"/>
    </location>
</feature>
<comment type="subcellular location">
    <molecule>Assembly protein</molecule>
    <subcellularLocation>
        <location evidence="9">Host nucleus</location>
    </subcellularLocation>
</comment>
<feature type="compositionally biased region" description="Polar residues" evidence="10">
    <location>
        <begin position="516"/>
        <end position="535"/>
    </location>
</feature>
<keyword evidence="8 9" id="KW-1035">Host cytoplasm</keyword>
<feature type="active site" description="Charge relay system" evidence="9">
    <location>
        <position position="114"/>
    </location>
</feature>
<name>U5NIU5_9GAMA</name>
<comment type="PTM">
    <text evidence="9">Capsid scaffolding protein: Capsid scaffolding protein is cleaved by assemblin after formation of the spherical procapsid. As a result, the capsid obtains its mature, icosahedral shape. Cleavages occur at two or more sites: release (R-site) and maturation (M-site).</text>
</comment>
<feature type="region of interest" description="Disordered" evidence="10">
    <location>
        <begin position="432"/>
        <end position="535"/>
    </location>
</feature>
<feature type="region of interest" description="Interaction with major capsid protein" evidence="9">
    <location>
        <begin position="526"/>
        <end position="546"/>
    </location>
</feature>
<evidence type="ECO:0000256" key="9">
    <source>
        <dbReference type="HAMAP-Rule" id="MF_04008"/>
    </source>
</evidence>
<dbReference type="EMBL" id="KF703446">
    <property type="protein sequence ID" value="AGY30699.1"/>
    <property type="molecule type" value="Genomic_DNA"/>
</dbReference>
<comment type="subunit">
    <molecule>Capsid scaffolding protein</molecule>
    <text evidence="9">Homomultimer. Interacts with major capsid protein.</text>
</comment>
<dbReference type="GO" id="GO:0019076">
    <property type="term" value="P:viral release from host cell"/>
    <property type="evidence" value="ECO:0007669"/>
    <property type="project" value="UniProtKB-UniRule"/>
</dbReference>
<evidence type="ECO:0000256" key="2">
    <source>
        <dbReference type="ARBA" id="ARBA00022562"/>
    </source>
</evidence>
<feature type="chain" id="PRO_5023289295" description="Capsid scaffolding protein" evidence="9">
    <location>
        <begin position="1"/>
        <end position="546"/>
    </location>
</feature>
<evidence type="ECO:0000256" key="8">
    <source>
        <dbReference type="ARBA" id="ARBA00023200"/>
    </source>
</evidence>
<dbReference type="KEGG" id="vg:65099366"/>
<dbReference type="GO" id="GO:0004252">
    <property type="term" value="F:serine-type endopeptidase activity"/>
    <property type="evidence" value="ECO:0007669"/>
    <property type="project" value="UniProtKB-UniRule"/>
</dbReference>
<evidence type="ECO:0000256" key="4">
    <source>
        <dbReference type="ARBA" id="ARBA00022670"/>
    </source>
</evidence>
<evidence type="ECO:0000313" key="12">
    <source>
        <dbReference type="Proteomes" id="UP000134372"/>
    </source>
</evidence>
<dbReference type="RefSeq" id="YP_010084380.1">
    <property type="nucleotide sequence ID" value="NC_055135.1"/>
</dbReference>
<feature type="chain" id="PRO_5023289293" description="Assemblin" evidence="9">
    <location>
        <begin position="1"/>
        <end position="230"/>
    </location>
</feature>
<comment type="domain">
    <text evidence="9">Region of interaction between pPR and pAP is called Amino conserved domain (ACD). The region of interaction with major capsid protein is called carboxyl conserved domain (CCD).</text>
</comment>
<evidence type="ECO:0000256" key="5">
    <source>
        <dbReference type="ARBA" id="ARBA00022801"/>
    </source>
</evidence>
<evidence type="ECO:0000256" key="1">
    <source>
        <dbReference type="ARBA" id="ARBA00022553"/>
    </source>
</evidence>
<dbReference type="Proteomes" id="UP000134372">
    <property type="component" value="Segment"/>
</dbReference>
<feature type="region of interest" description="Disordered" evidence="10">
    <location>
        <begin position="332"/>
        <end position="353"/>
    </location>
</feature>
<dbReference type="InterPro" id="IPR001847">
    <property type="entry name" value="Peptidase_S21"/>
</dbReference>
<feature type="chain" id="PRO_5023289294" description="Assembly protein" evidence="9">
    <location>
        <begin position="231"/>
        <end position="546"/>
    </location>
</feature>
<feature type="compositionally biased region" description="Basic and acidic residues" evidence="10">
    <location>
        <begin position="340"/>
        <end position="353"/>
    </location>
</feature>
<comment type="caution">
    <text evidence="9">Lacks conserved residue(s) required for the propagation of feature annotation.</text>
</comment>
<dbReference type="EC" id="3.4.21.97" evidence="9"/>
<feature type="active site" description="Charge relay system" evidence="9">
    <location>
        <position position="46"/>
    </location>
</feature>
<keyword evidence="1 9" id="KW-0597">Phosphoprotein</keyword>
<organism evidence="11 12">
    <name type="scientific">Retroperitoneal fibromatosis-associated herpesvirus</name>
    <dbReference type="NCBI Taxonomy" id="111469"/>
    <lineage>
        <taxon>Viruses</taxon>
        <taxon>Duplodnaviria</taxon>
        <taxon>Heunggongvirae</taxon>
        <taxon>Peploviricota</taxon>
        <taxon>Herviviricetes</taxon>
        <taxon>Herpesvirales</taxon>
        <taxon>Orthoherpesviridae</taxon>
        <taxon>Gammaherpesvirinae</taxon>
        <taxon>Rhadinovirus</taxon>
        <taxon>Rhadinovirus macacinegamma8</taxon>
        <taxon>Macacine gammaherpesvirus 8</taxon>
    </lineage>
</organism>
<protein>
    <recommendedName>
        <fullName evidence="9">Capsid scaffolding protein</fullName>
    </recommendedName>
    <alternativeName>
        <fullName evidence="9">Protease precursor</fullName>
        <shortName evidence="9">pPR</shortName>
    </alternativeName>
    <component>
        <recommendedName>
            <fullName evidence="9">Assemblin</fullName>
            <ecNumber evidence="9">3.4.21.97</ecNumber>
        </recommendedName>
        <alternativeName>
            <fullName evidence="9">Protease</fullName>
            <shortName evidence="9">Pr</shortName>
        </alternativeName>
    </component>
    <component>
        <recommendedName>
            <fullName evidence="9">Assembly protein</fullName>
            <shortName evidence="9">AP</shortName>
        </recommendedName>
        <alternativeName>
            <fullName evidence="9">Capsid assembly protein</fullName>
        </alternativeName>
    </component>
</protein>
<comment type="catalytic activity">
    <reaction evidence="9">
        <text>Cleaves -Ala-|-Ser- and -Ala-|-Ala- bonds in the scaffold protein.</text>
        <dbReference type="EC" id="3.4.21.97"/>
    </reaction>
</comment>
<dbReference type="GeneID" id="65099366"/>
<evidence type="ECO:0000256" key="3">
    <source>
        <dbReference type="ARBA" id="ARBA00022612"/>
    </source>
</evidence>
<keyword evidence="4 9" id="KW-0645">Protease</keyword>
<comment type="subunit">
    <molecule>Assembly protein</molecule>
    <text evidence="9">Homomultimer. Interacts with major capsid protein.</text>
</comment>
<dbReference type="GO" id="GO:0006508">
    <property type="term" value="P:proteolysis"/>
    <property type="evidence" value="ECO:0007669"/>
    <property type="project" value="UniProtKB-KW"/>
</dbReference>
<proteinExistence type="inferred from homology"/>
<dbReference type="Pfam" id="PF00716">
    <property type="entry name" value="Peptidase_S21"/>
    <property type="match status" value="1"/>
</dbReference>
<keyword evidence="6 9" id="KW-0720">Serine protease</keyword>
<comment type="function">
    <text evidence="9">Assembly protein: Plays a major role in capsid assembly. Acts as a scaffold protein by binding major capsid protein. Multimerizes in the nucleus such as major capsid protein forms the icosahedral T=16 capsid. Cleaved by assemblin after capsid completion. The cleavages products are evicted from the capsid before or during DNA packaging.</text>
</comment>
<dbReference type="HAMAP" id="MF_04008">
    <property type="entry name" value="HSV_SCAF"/>
    <property type="match status" value="1"/>
</dbReference>
<evidence type="ECO:0000313" key="11">
    <source>
        <dbReference type="EMBL" id="AGY30699.1"/>
    </source>
</evidence>
<dbReference type="InterPro" id="IPR035443">
    <property type="entry name" value="Herpes_virus_sf"/>
</dbReference>
<comment type="function">
    <text evidence="9">Assemblin: Protease that plays an essential role in virion assembly within the nucleus. Catalyzes the cleavage of the assembly protein after formation of the spherical procapsid. By that cleavage, the capsid matures and gains its icosahedral shape. The cleavage sites seem to include -Ala-Ser-, -Ala-Ala-, as well as Ala-Thr bonds. Assemblin and cleavages products are evicted from the capsid before or during DNA packaging.</text>
</comment>
<keyword evidence="2 9" id="KW-1048">Host nucleus</keyword>
<feature type="active site" description="Charge relay system" evidence="9">
    <location>
        <position position="134"/>
    </location>
</feature>
<evidence type="ECO:0000256" key="10">
    <source>
        <dbReference type="SAM" id="MobiDB-lite"/>
    </source>
</evidence>
<dbReference type="PRINTS" id="PR00236">
    <property type="entry name" value="HSVCAPSIDP40"/>
</dbReference>
<dbReference type="SUPFAM" id="SSF50789">
    <property type="entry name" value="Herpes virus serine proteinase, assemblin"/>
    <property type="match status" value="1"/>
</dbReference>